<dbReference type="EMBL" id="WHVB01000001">
    <property type="protein sequence ID" value="KAF8487465.1"/>
    <property type="molecule type" value="Genomic_DNA"/>
</dbReference>
<sequence>MLIERGADVAARNRDGETPLHGVSKPVSYSFQLQRLAEVSRILLEQGADVNAKNKYGLTPFHLASRSWHAGDTRVQVLLEHGAIDPDDGIGELR</sequence>
<dbReference type="AlphaFoldDB" id="A0A9P5N683"/>
<dbReference type="Gene3D" id="1.25.40.20">
    <property type="entry name" value="Ankyrin repeat-containing domain"/>
    <property type="match status" value="2"/>
</dbReference>
<dbReference type="InterPro" id="IPR002110">
    <property type="entry name" value="Ankyrin_rpt"/>
</dbReference>
<keyword evidence="2 3" id="KW-0040">ANK repeat</keyword>
<evidence type="ECO:0000313" key="5">
    <source>
        <dbReference type="EMBL" id="KAF8487465.1"/>
    </source>
</evidence>
<evidence type="ECO:0000256" key="3">
    <source>
        <dbReference type="PROSITE-ProRule" id="PRU00023"/>
    </source>
</evidence>
<dbReference type="GO" id="GO:0005634">
    <property type="term" value="C:nucleus"/>
    <property type="evidence" value="ECO:0007669"/>
    <property type="project" value="TreeGrafter"/>
</dbReference>
<organism evidence="5 6">
    <name type="scientific">Russula ochroleuca</name>
    <dbReference type="NCBI Taxonomy" id="152965"/>
    <lineage>
        <taxon>Eukaryota</taxon>
        <taxon>Fungi</taxon>
        <taxon>Dikarya</taxon>
        <taxon>Basidiomycota</taxon>
        <taxon>Agaricomycotina</taxon>
        <taxon>Agaricomycetes</taxon>
        <taxon>Russulales</taxon>
        <taxon>Russulaceae</taxon>
        <taxon>Russula</taxon>
    </lineage>
</organism>
<dbReference type="GO" id="GO:0061629">
    <property type="term" value="F:RNA polymerase II-specific DNA-binding transcription factor binding"/>
    <property type="evidence" value="ECO:0007669"/>
    <property type="project" value="TreeGrafter"/>
</dbReference>
<comment type="caution">
    <text evidence="5">The sequence shown here is derived from an EMBL/GenBank/DDBJ whole genome shotgun (WGS) entry which is preliminary data.</text>
</comment>
<reference evidence="5" key="1">
    <citation type="submission" date="2019-10" db="EMBL/GenBank/DDBJ databases">
        <authorList>
            <consortium name="DOE Joint Genome Institute"/>
            <person name="Kuo A."/>
            <person name="Miyauchi S."/>
            <person name="Kiss E."/>
            <person name="Drula E."/>
            <person name="Kohler A."/>
            <person name="Sanchez-Garcia M."/>
            <person name="Andreopoulos B."/>
            <person name="Barry K.W."/>
            <person name="Bonito G."/>
            <person name="Buee M."/>
            <person name="Carver A."/>
            <person name="Chen C."/>
            <person name="Cichocki N."/>
            <person name="Clum A."/>
            <person name="Culley D."/>
            <person name="Crous P.W."/>
            <person name="Fauchery L."/>
            <person name="Girlanda M."/>
            <person name="Hayes R."/>
            <person name="Keri Z."/>
            <person name="LaButti K."/>
            <person name="Lipzen A."/>
            <person name="Lombard V."/>
            <person name="Magnuson J."/>
            <person name="Maillard F."/>
            <person name="Morin E."/>
            <person name="Murat C."/>
            <person name="Nolan M."/>
            <person name="Ohm R."/>
            <person name="Pangilinan J."/>
            <person name="Pereira M."/>
            <person name="Perotto S."/>
            <person name="Peter M."/>
            <person name="Riley R."/>
            <person name="Sitrit Y."/>
            <person name="Stielow B."/>
            <person name="Szollosi G."/>
            <person name="Zifcakova L."/>
            <person name="Stursova M."/>
            <person name="Spatafora J.W."/>
            <person name="Tedersoo L."/>
            <person name="Vaario L.-M."/>
            <person name="Yamada A."/>
            <person name="Yan M."/>
            <person name="Wang P."/>
            <person name="Xu J."/>
            <person name="Bruns T."/>
            <person name="Baldrian P."/>
            <person name="Vilgalys R."/>
            <person name="Henrissat B."/>
            <person name="Grigoriev I.V."/>
            <person name="Hibbett D."/>
            <person name="Nagy L.G."/>
            <person name="Martin F.M."/>
        </authorList>
    </citation>
    <scope>NUCLEOTIDE SEQUENCE</scope>
    <source>
        <strain evidence="5">Prilba</strain>
    </source>
</reference>
<dbReference type="Proteomes" id="UP000759537">
    <property type="component" value="Unassembled WGS sequence"/>
</dbReference>
<feature type="compositionally biased region" description="Basic and acidic residues" evidence="4">
    <location>
        <begin position="1"/>
        <end position="18"/>
    </location>
</feature>
<protein>
    <recommendedName>
        <fullName evidence="7">Ankyrin repeat domain-containing protein</fullName>
    </recommendedName>
</protein>
<keyword evidence="6" id="KW-1185">Reference proteome</keyword>
<feature type="region of interest" description="Disordered" evidence="4">
    <location>
        <begin position="1"/>
        <end position="21"/>
    </location>
</feature>
<feature type="repeat" description="ANK" evidence="3">
    <location>
        <begin position="15"/>
        <end position="55"/>
    </location>
</feature>
<feature type="repeat" description="ANK" evidence="3">
    <location>
        <begin position="56"/>
        <end position="83"/>
    </location>
</feature>
<accession>A0A9P5N683</accession>
<reference evidence="5" key="2">
    <citation type="journal article" date="2020" name="Nat. Commun.">
        <title>Large-scale genome sequencing of mycorrhizal fungi provides insights into the early evolution of symbiotic traits.</title>
        <authorList>
            <person name="Miyauchi S."/>
            <person name="Kiss E."/>
            <person name="Kuo A."/>
            <person name="Drula E."/>
            <person name="Kohler A."/>
            <person name="Sanchez-Garcia M."/>
            <person name="Morin E."/>
            <person name="Andreopoulos B."/>
            <person name="Barry K.W."/>
            <person name="Bonito G."/>
            <person name="Buee M."/>
            <person name="Carver A."/>
            <person name="Chen C."/>
            <person name="Cichocki N."/>
            <person name="Clum A."/>
            <person name="Culley D."/>
            <person name="Crous P.W."/>
            <person name="Fauchery L."/>
            <person name="Girlanda M."/>
            <person name="Hayes R.D."/>
            <person name="Keri Z."/>
            <person name="LaButti K."/>
            <person name="Lipzen A."/>
            <person name="Lombard V."/>
            <person name="Magnuson J."/>
            <person name="Maillard F."/>
            <person name="Murat C."/>
            <person name="Nolan M."/>
            <person name="Ohm R.A."/>
            <person name="Pangilinan J."/>
            <person name="Pereira M.F."/>
            <person name="Perotto S."/>
            <person name="Peter M."/>
            <person name="Pfister S."/>
            <person name="Riley R."/>
            <person name="Sitrit Y."/>
            <person name="Stielow J.B."/>
            <person name="Szollosi G."/>
            <person name="Zifcakova L."/>
            <person name="Stursova M."/>
            <person name="Spatafora J.W."/>
            <person name="Tedersoo L."/>
            <person name="Vaario L.M."/>
            <person name="Yamada A."/>
            <person name="Yan M."/>
            <person name="Wang P."/>
            <person name="Xu J."/>
            <person name="Bruns T."/>
            <person name="Baldrian P."/>
            <person name="Vilgalys R."/>
            <person name="Dunand C."/>
            <person name="Henrissat B."/>
            <person name="Grigoriev I.V."/>
            <person name="Hibbett D."/>
            <person name="Nagy L.G."/>
            <person name="Martin F.M."/>
        </authorList>
    </citation>
    <scope>NUCLEOTIDE SEQUENCE</scope>
    <source>
        <strain evidence="5">Prilba</strain>
    </source>
</reference>
<evidence type="ECO:0000256" key="1">
    <source>
        <dbReference type="ARBA" id="ARBA00022737"/>
    </source>
</evidence>
<dbReference type="Pfam" id="PF12796">
    <property type="entry name" value="Ank_2"/>
    <property type="match status" value="1"/>
</dbReference>
<keyword evidence="1" id="KW-0677">Repeat</keyword>
<evidence type="ECO:0000256" key="2">
    <source>
        <dbReference type="ARBA" id="ARBA00023043"/>
    </source>
</evidence>
<dbReference type="PANTHER" id="PTHR24126:SF14">
    <property type="entry name" value="ANK_REP_REGION DOMAIN-CONTAINING PROTEIN"/>
    <property type="match status" value="1"/>
</dbReference>
<name>A0A9P5N683_9AGAM</name>
<dbReference type="SUPFAM" id="SSF48403">
    <property type="entry name" value="Ankyrin repeat"/>
    <property type="match status" value="1"/>
</dbReference>
<dbReference type="OrthoDB" id="194358at2759"/>
<dbReference type="GO" id="GO:0006357">
    <property type="term" value="P:regulation of transcription by RNA polymerase II"/>
    <property type="evidence" value="ECO:0007669"/>
    <property type="project" value="TreeGrafter"/>
</dbReference>
<dbReference type="PANTHER" id="PTHR24126">
    <property type="entry name" value="ANKYRIN REPEAT, PH AND SEC7 DOMAIN CONTAINING PROTEIN SECG-RELATED"/>
    <property type="match status" value="1"/>
</dbReference>
<evidence type="ECO:0000256" key="4">
    <source>
        <dbReference type="SAM" id="MobiDB-lite"/>
    </source>
</evidence>
<dbReference type="PROSITE" id="PS50297">
    <property type="entry name" value="ANK_REP_REGION"/>
    <property type="match status" value="2"/>
</dbReference>
<evidence type="ECO:0000313" key="6">
    <source>
        <dbReference type="Proteomes" id="UP000759537"/>
    </source>
</evidence>
<proteinExistence type="predicted"/>
<dbReference type="PROSITE" id="PS50088">
    <property type="entry name" value="ANK_REPEAT"/>
    <property type="match status" value="2"/>
</dbReference>
<evidence type="ECO:0008006" key="7">
    <source>
        <dbReference type="Google" id="ProtNLM"/>
    </source>
</evidence>
<gene>
    <name evidence="5" type="ORF">DFH94DRAFT_706533</name>
</gene>
<dbReference type="InterPro" id="IPR036770">
    <property type="entry name" value="Ankyrin_rpt-contain_sf"/>
</dbReference>